<dbReference type="RefSeq" id="WP_042025500.1">
    <property type="nucleotide sequence ID" value="NZ_CP095328.1"/>
</dbReference>
<evidence type="ECO:0000256" key="3">
    <source>
        <dbReference type="ARBA" id="ARBA00022475"/>
    </source>
</evidence>
<feature type="transmembrane region" description="Helical" evidence="8">
    <location>
        <begin position="151"/>
        <end position="168"/>
    </location>
</feature>
<feature type="transmembrane region" description="Helical" evidence="8">
    <location>
        <begin position="306"/>
        <end position="323"/>
    </location>
</feature>
<dbReference type="PANTHER" id="PTHR42865">
    <property type="entry name" value="PROTON/GLUTAMATE-ASPARTATE SYMPORTER"/>
    <property type="match status" value="1"/>
</dbReference>
<dbReference type="EMBL" id="CP095328">
    <property type="protein sequence ID" value="XAG42865.1"/>
    <property type="molecule type" value="Genomic_DNA"/>
</dbReference>
<dbReference type="PANTHER" id="PTHR42865:SF7">
    <property type="entry name" value="PROTON_GLUTAMATE-ASPARTATE SYMPORTER"/>
    <property type="match status" value="1"/>
</dbReference>
<dbReference type="GO" id="GO:0006835">
    <property type="term" value="P:dicarboxylic acid transport"/>
    <property type="evidence" value="ECO:0007669"/>
    <property type="project" value="TreeGrafter"/>
</dbReference>
<keyword evidence="3" id="KW-1003">Cell membrane</keyword>
<protein>
    <submittedName>
        <fullName evidence="9">Dicarboxylate/amino acid:cation symporter</fullName>
    </submittedName>
</protein>
<keyword evidence="4 8" id="KW-0812">Transmembrane</keyword>
<evidence type="ECO:0000256" key="6">
    <source>
        <dbReference type="ARBA" id="ARBA00022989"/>
    </source>
</evidence>
<gene>
    <name evidence="9" type="ORF">MRK42_07765</name>
</gene>
<dbReference type="GO" id="GO:0015293">
    <property type="term" value="F:symporter activity"/>
    <property type="evidence" value="ECO:0007669"/>
    <property type="project" value="UniProtKB-KW"/>
</dbReference>
<dbReference type="AlphaFoldDB" id="A0AAU6TCC1"/>
<evidence type="ECO:0000256" key="2">
    <source>
        <dbReference type="ARBA" id="ARBA00022448"/>
    </source>
</evidence>
<keyword evidence="2" id="KW-0813">Transport</keyword>
<accession>A0AAU6TCC1</accession>
<dbReference type="Pfam" id="PF00375">
    <property type="entry name" value="SDF"/>
    <property type="match status" value="1"/>
</dbReference>
<proteinExistence type="predicted"/>
<dbReference type="GO" id="GO:0005886">
    <property type="term" value="C:plasma membrane"/>
    <property type="evidence" value="ECO:0007669"/>
    <property type="project" value="UniProtKB-SubCell"/>
</dbReference>
<evidence type="ECO:0000256" key="7">
    <source>
        <dbReference type="ARBA" id="ARBA00023136"/>
    </source>
</evidence>
<feature type="transmembrane region" description="Helical" evidence="8">
    <location>
        <begin position="82"/>
        <end position="104"/>
    </location>
</feature>
<evidence type="ECO:0000256" key="1">
    <source>
        <dbReference type="ARBA" id="ARBA00004651"/>
    </source>
</evidence>
<sequence length="419" mass="44588">MKMNKLTVAILISMMFGILTGQGYRLFAADQAADFASNITILTDIFLRLIKMIIAPLVFSTLVVGIAKMGDTRTVGRIGAKTLGWFMLASLMSLSLGLVMVTLLQPGVGLSLSLPDDTASSGIAVGAITLKDFVTHAIPKSVVEAMATNEILQIVVFSLFFGLAAAALGDLAKPVVVLMASAAEIMLKVTGYVMNFAPFAVFGAISAMVAKEGLGILLTYGSFMAQFYLALGCLWLLLVAMGSLFLRERVLKLLAMIREPILLAFSTASSEAAYPKTLDRLEKFGCDKRIASFVLPMGYSFNLDGSMMYCTFAVMFIAQAYGIELSMAQQITMLLLLMVTSKGMAGVPRASLVVIAATLNQFHIPEAGVLLLLGIDHFLDMGRSATNVLGNAIAASVVAKTEDSLGETVVQGESEPVKV</sequence>
<evidence type="ECO:0000256" key="8">
    <source>
        <dbReference type="SAM" id="Phobius"/>
    </source>
</evidence>
<dbReference type="Gene3D" id="1.10.3860.10">
    <property type="entry name" value="Sodium:dicarboxylate symporter"/>
    <property type="match status" value="1"/>
</dbReference>
<evidence type="ECO:0000256" key="5">
    <source>
        <dbReference type="ARBA" id="ARBA00022847"/>
    </source>
</evidence>
<keyword evidence="5" id="KW-0769">Symport</keyword>
<organism evidence="9">
    <name type="scientific">Aeromonas sp. 19NY04SH05-1</name>
    <dbReference type="NCBI Taxonomy" id="2920537"/>
    <lineage>
        <taxon>Bacteria</taxon>
        <taxon>Pseudomonadati</taxon>
        <taxon>Pseudomonadota</taxon>
        <taxon>Gammaproteobacteria</taxon>
        <taxon>Aeromonadales</taxon>
        <taxon>Aeromonadaceae</taxon>
        <taxon>Aeromonas</taxon>
    </lineage>
</organism>
<evidence type="ECO:0000313" key="9">
    <source>
        <dbReference type="EMBL" id="XAG42865.1"/>
    </source>
</evidence>
<dbReference type="InterPro" id="IPR036458">
    <property type="entry name" value="Na:dicarbo_symporter_sf"/>
</dbReference>
<dbReference type="FunFam" id="1.10.3860.10:FF:000001">
    <property type="entry name" value="C4-dicarboxylate transport protein"/>
    <property type="match status" value="1"/>
</dbReference>
<dbReference type="PRINTS" id="PR00173">
    <property type="entry name" value="EDTRNSPORT"/>
</dbReference>
<reference evidence="9" key="1">
    <citation type="submission" date="2022-03" db="EMBL/GenBank/DDBJ databases">
        <title>Sea Food Isolates.</title>
        <authorList>
            <person name="Li C."/>
        </authorList>
    </citation>
    <scope>NUCLEOTIDE SEQUENCE</scope>
    <source>
        <strain evidence="9">19NY04SH05-1</strain>
    </source>
</reference>
<dbReference type="InterPro" id="IPR001991">
    <property type="entry name" value="Na-dicarboxylate_symporter"/>
</dbReference>
<feature type="transmembrane region" description="Helical" evidence="8">
    <location>
        <begin position="227"/>
        <end position="246"/>
    </location>
</feature>
<evidence type="ECO:0000256" key="4">
    <source>
        <dbReference type="ARBA" id="ARBA00022692"/>
    </source>
</evidence>
<dbReference type="SUPFAM" id="SSF118215">
    <property type="entry name" value="Proton glutamate symport protein"/>
    <property type="match status" value="1"/>
</dbReference>
<feature type="transmembrane region" description="Helical" evidence="8">
    <location>
        <begin position="45"/>
        <end position="70"/>
    </location>
</feature>
<comment type="subcellular location">
    <subcellularLocation>
        <location evidence="1">Cell membrane</location>
        <topology evidence="1">Multi-pass membrane protein</topology>
    </subcellularLocation>
</comment>
<name>A0AAU6TCC1_9GAMM</name>
<keyword evidence="6 8" id="KW-1133">Transmembrane helix</keyword>
<keyword evidence="7 8" id="KW-0472">Membrane</keyword>